<dbReference type="GO" id="GO:0022625">
    <property type="term" value="C:cytosolic large ribosomal subunit"/>
    <property type="evidence" value="ECO:0007669"/>
    <property type="project" value="TreeGrafter"/>
</dbReference>
<dbReference type="GO" id="GO:0006412">
    <property type="term" value="P:translation"/>
    <property type="evidence" value="ECO:0007669"/>
    <property type="project" value="InterPro"/>
</dbReference>
<evidence type="ECO:0000256" key="3">
    <source>
        <dbReference type="ARBA" id="ARBA00023274"/>
    </source>
</evidence>
<comment type="function">
    <text evidence="4">This protein is located at the 30S-50S ribosomal subunit interface and may play a role in the structure and function of the aminoacyl-tRNA binding site.</text>
</comment>
<dbReference type="Pfam" id="PF01245">
    <property type="entry name" value="Ribosomal_L19"/>
    <property type="match status" value="1"/>
</dbReference>
<dbReference type="InterPro" id="IPR008991">
    <property type="entry name" value="Translation_prot_SH3-like_sf"/>
</dbReference>
<organism evidence="5 6">
    <name type="scientific">Candidatus Nomurabacteria bacterium RIFCSPLOWO2_01_FULL_36_10b</name>
    <dbReference type="NCBI Taxonomy" id="1801766"/>
    <lineage>
        <taxon>Bacteria</taxon>
        <taxon>Candidatus Nomuraibacteriota</taxon>
    </lineage>
</organism>
<dbReference type="PANTHER" id="PTHR15680:SF9">
    <property type="entry name" value="LARGE RIBOSOMAL SUBUNIT PROTEIN BL19M"/>
    <property type="match status" value="1"/>
</dbReference>
<sequence>MASAIGIQFLPKEVQTRKDLNIRSGDTVSVTLKIQEKDKVRLQKFEGIVLARKHGAEAGGTFTVRKVTSGVGVERIFPLYSPMIEKIEIIRRVNTRRAKLYFIREKVARDIRRKLRNFVDFFASSSDLIVPSEEMIDEVVEEAKIAEVAPETSSIIPEEQQVIENSSEKN</sequence>
<comment type="similarity">
    <text evidence="1 4">Belongs to the bacterial ribosomal protein bL19 family.</text>
</comment>
<evidence type="ECO:0000313" key="6">
    <source>
        <dbReference type="Proteomes" id="UP000179448"/>
    </source>
</evidence>
<reference evidence="5 6" key="1">
    <citation type="journal article" date="2016" name="Nat. Commun.">
        <title>Thousands of microbial genomes shed light on interconnected biogeochemical processes in an aquifer system.</title>
        <authorList>
            <person name="Anantharaman K."/>
            <person name="Brown C.T."/>
            <person name="Hug L.A."/>
            <person name="Sharon I."/>
            <person name="Castelle C.J."/>
            <person name="Probst A.J."/>
            <person name="Thomas B.C."/>
            <person name="Singh A."/>
            <person name="Wilkins M.J."/>
            <person name="Karaoz U."/>
            <person name="Brodie E.L."/>
            <person name="Williams K.H."/>
            <person name="Hubbard S.S."/>
            <person name="Banfield J.F."/>
        </authorList>
    </citation>
    <scope>NUCLEOTIDE SEQUENCE [LARGE SCALE GENOMIC DNA]</scope>
</reference>
<dbReference type="NCBIfam" id="TIGR01024">
    <property type="entry name" value="rplS_bact"/>
    <property type="match status" value="1"/>
</dbReference>
<protein>
    <recommendedName>
        <fullName evidence="4">50S ribosomal protein L19</fullName>
    </recommendedName>
</protein>
<evidence type="ECO:0000256" key="1">
    <source>
        <dbReference type="ARBA" id="ARBA00005781"/>
    </source>
</evidence>
<keyword evidence="3 4" id="KW-0687">Ribonucleoprotein</keyword>
<dbReference type="PANTHER" id="PTHR15680">
    <property type="entry name" value="RIBOSOMAL PROTEIN L19"/>
    <property type="match status" value="1"/>
</dbReference>
<accession>A0A1F6WP22</accession>
<dbReference type="InterPro" id="IPR038657">
    <property type="entry name" value="Ribosomal_bL19_sf"/>
</dbReference>
<proteinExistence type="inferred from homology"/>
<gene>
    <name evidence="5" type="ORF">A2997_02335</name>
</gene>
<dbReference type="SUPFAM" id="SSF50104">
    <property type="entry name" value="Translation proteins SH3-like domain"/>
    <property type="match status" value="1"/>
</dbReference>
<evidence type="ECO:0000313" key="5">
    <source>
        <dbReference type="EMBL" id="OGI83651.1"/>
    </source>
</evidence>
<dbReference type="Proteomes" id="UP000179448">
    <property type="component" value="Unassembled WGS sequence"/>
</dbReference>
<name>A0A1F6WP22_9BACT</name>
<dbReference type="AlphaFoldDB" id="A0A1F6WP22"/>
<evidence type="ECO:0000256" key="4">
    <source>
        <dbReference type="RuleBase" id="RU000559"/>
    </source>
</evidence>
<dbReference type="GO" id="GO:0003735">
    <property type="term" value="F:structural constituent of ribosome"/>
    <property type="evidence" value="ECO:0007669"/>
    <property type="project" value="InterPro"/>
</dbReference>
<dbReference type="Gene3D" id="2.30.30.790">
    <property type="match status" value="1"/>
</dbReference>
<evidence type="ECO:0000256" key="2">
    <source>
        <dbReference type="ARBA" id="ARBA00022980"/>
    </source>
</evidence>
<keyword evidence="2 5" id="KW-0689">Ribosomal protein</keyword>
<dbReference type="InterPro" id="IPR001857">
    <property type="entry name" value="Ribosomal_bL19"/>
</dbReference>
<dbReference type="EMBL" id="MFUQ01000014">
    <property type="protein sequence ID" value="OGI83651.1"/>
    <property type="molecule type" value="Genomic_DNA"/>
</dbReference>
<dbReference type="PRINTS" id="PR00061">
    <property type="entry name" value="RIBOSOMALL19"/>
</dbReference>
<dbReference type="STRING" id="1801766.A2997_02335"/>
<comment type="caution">
    <text evidence="5">The sequence shown here is derived from an EMBL/GenBank/DDBJ whole genome shotgun (WGS) entry which is preliminary data.</text>
</comment>